<dbReference type="AlphaFoldDB" id="A0A0F9U3H7"/>
<feature type="region of interest" description="Disordered" evidence="1">
    <location>
        <begin position="1"/>
        <end position="22"/>
    </location>
</feature>
<organism evidence="2">
    <name type="scientific">marine sediment metagenome</name>
    <dbReference type="NCBI Taxonomy" id="412755"/>
    <lineage>
        <taxon>unclassified sequences</taxon>
        <taxon>metagenomes</taxon>
        <taxon>ecological metagenomes</taxon>
    </lineage>
</organism>
<sequence length="97" mass="11196">MSKKMKHRDTTPPLCHISNRSMPTELPKEIRLHGRIATLRRAHKSHRCDECNLLIESGQYYYELVWGGAGLGSLKFPDHVHVDCVHTYIHKYRNTGG</sequence>
<evidence type="ECO:0000313" key="2">
    <source>
        <dbReference type="EMBL" id="KKN48218.1"/>
    </source>
</evidence>
<reference evidence="2" key="1">
    <citation type="journal article" date="2015" name="Nature">
        <title>Complex archaea that bridge the gap between prokaryotes and eukaryotes.</title>
        <authorList>
            <person name="Spang A."/>
            <person name="Saw J.H."/>
            <person name="Jorgensen S.L."/>
            <person name="Zaremba-Niedzwiedzka K."/>
            <person name="Martijn J."/>
            <person name="Lind A.E."/>
            <person name="van Eijk R."/>
            <person name="Schleper C."/>
            <person name="Guy L."/>
            <person name="Ettema T.J."/>
        </authorList>
    </citation>
    <scope>NUCLEOTIDE SEQUENCE</scope>
</reference>
<evidence type="ECO:0000256" key="1">
    <source>
        <dbReference type="SAM" id="MobiDB-lite"/>
    </source>
</evidence>
<protein>
    <submittedName>
        <fullName evidence="2">Uncharacterized protein</fullName>
    </submittedName>
</protein>
<accession>A0A0F9U3H7</accession>
<name>A0A0F9U3H7_9ZZZZ</name>
<proteinExistence type="predicted"/>
<gene>
    <name evidence="2" type="ORF">LCGC14_0654800</name>
</gene>
<comment type="caution">
    <text evidence="2">The sequence shown here is derived from an EMBL/GenBank/DDBJ whole genome shotgun (WGS) entry which is preliminary data.</text>
</comment>
<dbReference type="EMBL" id="LAZR01001231">
    <property type="protein sequence ID" value="KKN48218.1"/>
    <property type="molecule type" value="Genomic_DNA"/>
</dbReference>